<proteinExistence type="predicted"/>
<organism evidence="2 3">
    <name type="scientific">Trichonephila clavipes</name>
    <name type="common">Golden silk orbweaver</name>
    <name type="synonym">Nephila clavipes</name>
    <dbReference type="NCBI Taxonomy" id="2585209"/>
    <lineage>
        <taxon>Eukaryota</taxon>
        <taxon>Metazoa</taxon>
        <taxon>Ecdysozoa</taxon>
        <taxon>Arthropoda</taxon>
        <taxon>Chelicerata</taxon>
        <taxon>Arachnida</taxon>
        <taxon>Araneae</taxon>
        <taxon>Araneomorphae</taxon>
        <taxon>Entelegynae</taxon>
        <taxon>Araneoidea</taxon>
        <taxon>Nephilidae</taxon>
        <taxon>Trichonephila</taxon>
    </lineage>
</organism>
<evidence type="ECO:0000313" key="3">
    <source>
        <dbReference type="Proteomes" id="UP000887159"/>
    </source>
</evidence>
<comment type="caution">
    <text evidence="2">The sequence shown here is derived from an EMBL/GenBank/DDBJ whole genome shotgun (WGS) entry which is preliminary data.</text>
</comment>
<feature type="region of interest" description="Disordered" evidence="1">
    <location>
        <begin position="1"/>
        <end position="26"/>
    </location>
</feature>
<gene>
    <name evidence="2" type="ORF">TNCV_1012181</name>
</gene>
<feature type="compositionally biased region" description="Basic and acidic residues" evidence="1">
    <location>
        <begin position="1"/>
        <end position="17"/>
    </location>
</feature>
<sequence length="68" mass="7931">MFSREVVGRERRQKESVRPTGVRKKRNRAATCMVLKAAAKDRRNPTPFATMNFMGLDLFLMSITWDKQ</sequence>
<name>A0A8X7B9D6_TRICX</name>
<evidence type="ECO:0000313" key="2">
    <source>
        <dbReference type="EMBL" id="GFY24165.1"/>
    </source>
</evidence>
<accession>A0A8X7B9D6</accession>
<dbReference type="EMBL" id="BMAU01021369">
    <property type="protein sequence ID" value="GFY24165.1"/>
    <property type="molecule type" value="Genomic_DNA"/>
</dbReference>
<reference evidence="2" key="1">
    <citation type="submission" date="2020-08" db="EMBL/GenBank/DDBJ databases">
        <title>Multicomponent nature underlies the extraordinary mechanical properties of spider dragline silk.</title>
        <authorList>
            <person name="Kono N."/>
            <person name="Nakamura H."/>
            <person name="Mori M."/>
            <person name="Yoshida Y."/>
            <person name="Ohtoshi R."/>
            <person name="Malay A.D."/>
            <person name="Moran D.A.P."/>
            <person name="Tomita M."/>
            <person name="Numata K."/>
            <person name="Arakawa K."/>
        </authorList>
    </citation>
    <scope>NUCLEOTIDE SEQUENCE</scope>
</reference>
<evidence type="ECO:0000256" key="1">
    <source>
        <dbReference type="SAM" id="MobiDB-lite"/>
    </source>
</evidence>
<dbReference type="AlphaFoldDB" id="A0A8X7B9D6"/>
<keyword evidence="3" id="KW-1185">Reference proteome</keyword>
<protein>
    <submittedName>
        <fullName evidence="2">Uncharacterized protein</fullName>
    </submittedName>
</protein>
<dbReference type="Proteomes" id="UP000887159">
    <property type="component" value="Unassembled WGS sequence"/>
</dbReference>